<dbReference type="STRING" id="1120996.SAMN02746066_04241"/>
<dbReference type="PANTHER" id="PTHR35527:SF2">
    <property type="entry name" value="HYDROLASE"/>
    <property type="match status" value="1"/>
</dbReference>
<evidence type="ECO:0000313" key="12">
    <source>
        <dbReference type="Proteomes" id="UP000184038"/>
    </source>
</evidence>
<dbReference type="SUPFAM" id="SSF56235">
    <property type="entry name" value="N-terminal nucleophile aminohydrolases (Ntn hydrolases)"/>
    <property type="match status" value="1"/>
</dbReference>
<dbReference type="Pfam" id="PF02275">
    <property type="entry name" value="CBAH"/>
    <property type="match status" value="1"/>
</dbReference>
<comment type="similarity">
    <text evidence="2">Belongs to the peptidase C59 family.</text>
</comment>
<protein>
    <recommendedName>
        <fullName evidence="5">choloylglycine hydrolase</fullName>
        <ecNumber evidence="5">3.5.1.24</ecNumber>
    </recommendedName>
    <alternativeName>
        <fullName evidence="6">Bile salt hydrolase</fullName>
    </alternativeName>
    <alternativeName>
        <fullName evidence="7">Choloylglycine hydrolase</fullName>
    </alternativeName>
</protein>
<name>A0A1M7N5N3_9FIRM</name>
<dbReference type="OrthoDB" id="9794717at2"/>
<accession>A0A1M7N5N3</accession>
<dbReference type="NCBIfam" id="NF038245">
    <property type="entry name" value="bile_salt_hydro"/>
    <property type="match status" value="1"/>
</dbReference>
<evidence type="ECO:0000256" key="1">
    <source>
        <dbReference type="ARBA" id="ARBA00004860"/>
    </source>
</evidence>
<dbReference type="InterPro" id="IPR029055">
    <property type="entry name" value="Ntn_hydrolases_N"/>
</dbReference>
<dbReference type="GO" id="GO:0045302">
    <property type="term" value="F:choloylglycine hydrolase activity"/>
    <property type="evidence" value="ECO:0007669"/>
    <property type="project" value="UniProtKB-EC"/>
</dbReference>
<evidence type="ECO:0000256" key="3">
    <source>
        <dbReference type="ARBA" id="ARBA00022801"/>
    </source>
</evidence>
<reference evidence="11 12" key="1">
    <citation type="submission" date="2016-11" db="EMBL/GenBank/DDBJ databases">
        <authorList>
            <person name="Jaros S."/>
            <person name="Januszkiewicz K."/>
            <person name="Wedrychowicz H."/>
        </authorList>
    </citation>
    <scope>NUCLEOTIDE SEQUENCE [LARGE SCALE GENOMIC DNA]</scope>
    <source>
        <strain evidence="11 12">DSM 15930</strain>
    </source>
</reference>
<keyword evidence="3 11" id="KW-0378">Hydrolase</keyword>
<proteinExistence type="inferred from homology"/>
<dbReference type="PANTHER" id="PTHR35527">
    <property type="entry name" value="CHOLOYLGLYCINE HYDROLASE"/>
    <property type="match status" value="1"/>
</dbReference>
<evidence type="ECO:0000256" key="7">
    <source>
        <dbReference type="ARBA" id="ARBA00044806"/>
    </source>
</evidence>
<dbReference type="CDD" id="cd00542">
    <property type="entry name" value="Ntn_PVA"/>
    <property type="match status" value="1"/>
</dbReference>
<comment type="catalytic activity">
    <reaction evidence="9">
        <text>taurodeoxycholate + H2O = deoxycholate + taurine</text>
        <dbReference type="Rhea" id="RHEA:47556"/>
        <dbReference type="ChEBI" id="CHEBI:15377"/>
        <dbReference type="ChEBI" id="CHEBI:23614"/>
        <dbReference type="ChEBI" id="CHEBI:36261"/>
        <dbReference type="ChEBI" id="CHEBI:507393"/>
    </reaction>
    <physiologicalReaction direction="left-to-right" evidence="9">
        <dbReference type="Rhea" id="RHEA:47557"/>
    </physiologicalReaction>
</comment>
<evidence type="ECO:0000313" key="11">
    <source>
        <dbReference type="EMBL" id="SHM98885.1"/>
    </source>
</evidence>
<evidence type="ECO:0000256" key="5">
    <source>
        <dbReference type="ARBA" id="ARBA00044769"/>
    </source>
</evidence>
<dbReference type="AlphaFoldDB" id="A0A1M7N5N3"/>
<evidence type="ECO:0000256" key="6">
    <source>
        <dbReference type="ARBA" id="ARBA00044804"/>
    </source>
</evidence>
<evidence type="ECO:0000256" key="4">
    <source>
        <dbReference type="ARBA" id="ARBA00023098"/>
    </source>
</evidence>
<evidence type="ECO:0000256" key="2">
    <source>
        <dbReference type="ARBA" id="ARBA00006625"/>
    </source>
</evidence>
<dbReference type="GO" id="GO:0006629">
    <property type="term" value="P:lipid metabolic process"/>
    <property type="evidence" value="ECO:0007669"/>
    <property type="project" value="UniProtKB-KW"/>
</dbReference>
<evidence type="ECO:0000256" key="8">
    <source>
        <dbReference type="ARBA" id="ARBA00047285"/>
    </source>
</evidence>
<dbReference type="Proteomes" id="UP000184038">
    <property type="component" value="Unassembled WGS sequence"/>
</dbReference>
<dbReference type="InterPro" id="IPR052193">
    <property type="entry name" value="Peptidase_C59"/>
</dbReference>
<evidence type="ECO:0000259" key="10">
    <source>
        <dbReference type="Pfam" id="PF02275"/>
    </source>
</evidence>
<dbReference type="InterPro" id="IPR047711">
    <property type="entry name" value="CBAH"/>
</dbReference>
<dbReference type="RefSeq" id="WP_073291137.1">
    <property type="nucleotide sequence ID" value="NZ_FRCP01000025.1"/>
</dbReference>
<evidence type="ECO:0000256" key="9">
    <source>
        <dbReference type="ARBA" id="ARBA00048897"/>
    </source>
</evidence>
<keyword evidence="4" id="KW-0443">Lipid metabolism</keyword>
<keyword evidence="12" id="KW-1185">Reference proteome</keyword>
<comment type="catalytic activity">
    <reaction evidence="8">
        <text>cholate + taurine = taurocholate + H2O</text>
        <dbReference type="Rhea" id="RHEA:47108"/>
        <dbReference type="ChEBI" id="CHEBI:15377"/>
        <dbReference type="ChEBI" id="CHEBI:29747"/>
        <dbReference type="ChEBI" id="CHEBI:36257"/>
        <dbReference type="ChEBI" id="CHEBI:507393"/>
    </reaction>
    <physiologicalReaction direction="right-to-left" evidence="8">
        <dbReference type="Rhea" id="RHEA:47110"/>
    </physiologicalReaction>
</comment>
<dbReference type="EC" id="3.5.1.24" evidence="5"/>
<organism evidence="11 12">
    <name type="scientific">Anaerosporobacter mobilis DSM 15930</name>
    <dbReference type="NCBI Taxonomy" id="1120996"/>
    <lineage>
        <taxon>Bacteria</taxon>
        <taxon>Bacillati</taxon>
        <taxon>Bacillota</taxon>
        <taxon>Clostridia</taxon>
        <taxon>Lachnospirales</taxon>
        <taxon>Lachnospiraceae</taxon>
        <taxon>Anaerosporobacter</taxon>
    </lineage>
</organism>
<dbReference type="EMBL" id="FRCP01000025">
    <property type="protein sequence ID" value="SHM98885.1"/>
    <property type="molecule type" value="Genomic_DNA"/>
</dbReference>
<dbReference type="InterPro" id="IPR029132">
    <property type="entry name" value="CBAH/NAAA_C"/>
</dbReference>
<dbReference type="Gene3D" id="3.60.60.10">
    <property type="entry name" value="Penicillin V Acylase, Chain A"/>
    <property type="match status" value="1"/>
</dbReference>
<sequence length="329" mass="36986">MCTALSIKTADNKVFFGRNMDLAYNFNQRVLIMPPNYQYQDKVTGNVVINHKAIIGMGTVIDNHATFAEAMNKDGLACAGLNFGGYAYFEKESVEGKLNIAPYDLIQWALSNYTTVAEVKEAIKEIELVDAPINSETPVATLHWMLSDKSGESIVVEKTVEGIKVYDNPVGVMTNNPTFDWHLTNLNEYLFLSPVHHKKSVWSNKELHSLGIGSGTLGIPGDFASVSRFVRIAFIRANIPSINSDNEAVSQFFNMLDYVKMVRGGAMTEEGVEDLTIYSSCMDLDHGIYFYRTYDNSRINVIDIRKENVETTDIISFPYLTEQDYNFQN</sequence>
<comment type="pathway">
    <text evidence="1">Lipid metabolism; bile acid biosynthesis.</text>
</comment>
<feature type="domain" description="Choloylglycine hydrolase/NAAA C-terminal" evidence="10">
    <location>
        <begin position="2"/>
        <end position="316"/>
    </location>
</feature>
<gene>
    <name evidence="11" type="ORF">SAMN02746066_04241</name>
</gene>